<keyword evidence="2 9" id="KW-0813">Transport</keyword>
<evidence type="ECO:0000313" key="12">
    <source>
        <dbReference type="Proteomes" id="UP001202827"/>
    </source>
</evidence>
<dbReference type="InterPro" id="IPR055348">
    <property type="entry name" value="DctQ"/>
</dbReference>
<comment type="similarity">
    <text evidence="8 9">Belongs to the TRAP transporter small permease family.</text>
</comment>
<keyword evidence="7 9" id="KW-0472">Membrane</keyword>
<comment type="subcellular location">
    <subcellularLocation>
        <location evidence="1 9">Cell inner membrane</location>
        <topology evidence="1 9">Multi-pass membrane protein</topology>
    </subcellularLocation>
</comment>
<feature type="transmembrane region" description="Helical" evidence="9">
    <location>
        <begin position="137"/>
        <end position="158"/>
    </location>
</feature>
<comment type="caution">
    <text evidence="11">The sequence shown here is derived from an EMBL/GenBank/DDBJ whole genome shotgun (WGS) entry which is preliminary data.</text>
</comment>
<feature type="transmembrane region" description="Helical" evidence="9">
    <location>
        <begin position="21"/>
        <end position="42"/>
    </location>
</feature>
<dbReference type="PANTHER" id="PTHR35011">
    <property type="entry name" value="2,3-DIKETO-L-GULONATE TRAP TRANSPORTER SMALL PERMEASE PROTEIN YIAM"/>
    <property type="match status" value="1"/>
</dbReference>
<dbReference type="Pfam" id="PF04290">
    <property type="entry name" value="DctQ"/>
    <property type="match status" value="1"/>
</dbReference>
<organism evidence="11 12">
    <name type="scientific">Neorhizobium turbinariae</name>
    <dbReference type="NCBI Taxonomy" id="2937795"/>
    <lineage>
        <taxon>Bacteria</taxon>
        <taxon>Pseudomonadati</taxon>
        <taxon>Pseudomonadota</taxon>
        <taxon>Alphaproteobacteria</taxon>
        <taxon>Hyphomicrobiales</taxon>
        <taxon>Rhizobiaceae</taxon>
        <taxon>Rhizobium/Agrobacterium group</taxon>
        <taxon>Neorhizobium</taxon>
    </lineage>
</organism>
<dbReference type="RefSeq" id="WP_248684964.1">
    <property type="nucleotide sequence ID" value="NZ_JALPRY010000039.1"/>
</dbReference>
<evidence type="ECO:0000313" key="11">
    <source>
        <dbReference type="EMBL" id="MCK8782709.1"/>
    </source>
</evidence>
<evidence type="ECO:0000256" key="4">
    <source>
        <dbReference type="ARBA" id="ARBA00022519"/>
    </source>
</evidence>
<gene>
    <name evidence="11" type="ORF">M0654_22350</name>
</gene>
<evidence type="ECO:0000256" key="9">
    <source>
        <dbReference type="RuleBase" id="RU369079"/>
    </source>
</evidence>
<keyword evidence="3" id="KW-1003">Cell membrane</keyword>
<reference evidence="11 12" key="1">
    <citation type="submission" date="2022-04" db="EMBL/GenBank/DDBJ databases">
        <title>Rhizobium coralii sp. nov., isolated from coral Turbinaria peltata.</title>
        <authorList>
            <person name="Sun H."/>
        </authorList>
    </citation>
    <scope>NUCLEOTIDE SEQUENCE [LARGE SCALE GENOMIC DNA]</scope>
    <source>
        <strain evidence="11 12">NTR19</strain>
    </source>
</reference>
<evidence type="ECO:0000256" key="3">
    <source>
        <dbReference type="ARBA" id="ARBA00022475"/>
    </source>
</evidence>
<dbReference type="InterPro" id="IPR007387">
    <property type="entry name" value="TRAP_DctQ"/>
</dbReference>
<protein>
    <recommendedName>
        <fullName evidence="9">TRAP transporter small permease protein</fullName>
    </recommendedName>
</protein>
<dbReference type="PANTHER" id="PTHR35011:SF11">
    <property type="entry name" value="TRAP TRANSPORTER SMALL PERMEASE PROTEIN"/>
    <property type="match status" value="1"/>
</dbReference>
<evidence type="ECO:0000256" key="2">
    <source>
        <dbReference type="ARBA" id="ARBA00022448"/>
    </source>
</evidence>
<feature type="transmembrane region" description="Helical" evidence="9">
    <location>
        <begin position="62"/>
        <end position="84"/>
    </location>
</feature>
<name>A0ABT0IXY6_9HYPH</name>
<evidence type="ECO:0000259" key="10">
    <source>
        <dbReference type="Pfam" id="PF04290"/>
    </source>
</evidence>
<comment type="function">
    <text evidence="9">Part of the tripartite ATP-independent periplasmic (TRAP) transport system.</text>
</comment>
<evidence type="ECO:0000256" key="7">
    <source>
        <dbReference type="ARBA" id="ARBA00023136"/>
    </source>
</evidence>
<keyword evidence="6 9" id="KW-1133">Transmembrane helix</keyword>
<sequence>MQQRQALVRYFLSIESLLTKSAVALATAGLALASLIGLYQIIARFVLHRSAEWSEPLVQMTLIWMTYLGLAAAMRSGTLISVDWLLTLSKGRARQVIQLVILLCVLALLGFILWFGIALGMRVKFQTIAGLGISASWAYAALPFGAAVSIFAVIAHVLDPRVEVDHQTQNT</sequence>
<evidence type="ECO:0000256" key="8">
    <source>
        <dbReference type="ARBA" id="ARBA00038436"/>
    </source>
</evidence>
<feature type="transmembrane region" description="Helical" evidence="9">
    <location>
        <begin position="96"/>
        <end position="117"/>
    </location>
</feature>
<evidence type="ECO:0000256" key="6">
    <source>
        <dbReference type="ARBA" id="ARBA00022989"/>
    </source>
</evidence>
<accession>A0ABT0IXY6</accession>
<comment type="subunit">
    <text evidence="9">The complex comprises the extracytoplasmic solute receptor protein and the two transmembrane proteins.</text>
</comment>
<dbReference type="EMBL" id="JALPRY010000039">
    <property type="protein sequence ID" value="MCK8782709.1"/>
    <property type="molecule type" value="Genomic_DNA"/>
</dbReference>
<keyword evidence="4 9" id="KW-0997">Cell inner membrane</keyword>
<evidence type="ECO:0000256" key="5">
    <source>
        <dbReference type="ARBA" id="ARBA00022692"/>
    </source>
</evidence>
<feature type="domain" description="Tripartite ATP-independent periplasmic transporters DctQ component" evidence="10">
    <location>
        <begin position="35"/>
        <end position="159"/>
    </location>
</feature>
<keyword evidence="5 9" id="KW-0812">Transmembrane</keyword>
<proteinExistence type="inferred from homology"/>
<dbReference type="Proteomes" id="UP001202827">
    <property type="component" value="Unassembled WGS sequence"/>
</dbReference>
<evidence type="ECO:0000256" key="1">
    <source>
        <dbReference type="ARBA" id="ARBA00004429"/>
    </source>
</evidence>
<keyword evidence="12" id="KW-1185">Reference proteome</keyword>